<keyword evidence="14" id="KW-0282">Flagellum</keyword>
<evidence type="ECO:0000256" key="6">
    <source>
        <dbReference type="ARBA" id="ARBA00022989"/>
    </source>
</evidence>
<feature type="region of interest" description="Disordered" evidence="10">
    <location>
        <begin position="285"/>
        <end position="335"/>
    </location>
</feature>
<feature type="domain" description="Flagellar M-ring N-terminal" evidence="12">
    <location>
        <begin position="45"/>
        <end position="219"/>
    </location>
</feature>
<sequence length="527" mass="58570">MEKILQFFQGLGQRFQELTPTNKAVALGLVALIMGSFMAMALWLQEPDYQLLYANLSEEDAGTIFEQLKTQNIEPQLTHNGTSIHVPSHMVHELRLKLASQGLPKGNEVGLELFEEMPLGMTEFIQKLNFQRALQGELARTITTLDIVDMARVHLVIPKDDVFIKEQKKGKASVMLKLRAGRSLTESQVQGIVHLVSSSVEGVDTKNVVLVDFKGNILSGSQGAAEGAILTATNYKHKRRVEQQLEQSIIRMLEDALGPDKVIARVTADLNFDKVEKTEEIFDPDSQVVRSEQASNESVTGAVPPGGTPGVESLLPGADGQAGEGLGQPAKRNNEKTTFNYEINKVVKHTTQPTGSVRKLSVAVMVDGQMAGDPPAYQPRTPEEMSQLEAIVKSAVGYDEKRGDLIKLENVEFDRTLELEQAAQLEQEELIHQGVEIGKYLFVAIIVLFFLFRVIRPLVNWVTTSVEVVEEDSHLPTPEEIEAAEEEKRLARMTQQNLEVRKAVNDFVDNDPKYAAGVLRKWLRERA</sequence>
<dbReference type="GO" id="GO:0071973">
    <property type="term" value="P:bacterial-type flagellum-dependent cell motility"/>
    <property type="evidence" value="ECO:0007669"/>
    <property type="project" value="InterPro"/>
</dbReference>
<dbReference type="GO" id="GO:0003774">
    <property type="term" value="F:cytoskeletal motor activity"/>
    <property type="evidence" value="ECO:0007669"/>
    <property type="project" value="InterPro"/>
</dbReference>
<dbReference type="PANTHER" id="PTHR30046:SF0">
    <property type="entry name" value="FLAGELLAR M-RING PROTEIN"/>
    <property type="match status" value="1"/>
</dbReference>
<evidence type="ECO:0000256" key="4">
    <source>
        <dbReference type="ARBA" id="ARBA00022475"/>
    </source>
</evidence>
<dbReference type="Proteomes" id="UP000594688">
    <property type="component" value="Chromosome"/>
</dbReference>
<protein>
    <recommendedName>
        <fullName evidence="9">Flagellar M-ring protein</fullName>
    </recommendedName>
</protein>
<dbReference type="Pfam" id="PF08345">
    <property type="entry name" value="YscJ_FliF_C"/>
    <property type="match status" value="1"/>
</dbReference>
<evidence type="ECO:0000256" key="2">
    <source>
        <dbReference type="ARBA" id="ARBA00004651"/>
    </source>
</evidence>
<evidence type="ECO:0000313" key="15">
    <source>
        <dbReference type="Proteomes" id="UP000594688"/>
    </source>
</evidence>
<comment type="subcellular location">
    <subcellularLocation>
        <location evidence="1 9">Bacterial flagellum basal body</location>
    </subcellularLocation>
    <subcellularLocation>
        <location evidence="2">Cell membrane</location>
        <topology evidence="2">Multi-pass membrane protein</topology>
    </subcellularLocation>
</comment>
<dbReference type="AlphaFoldDB" id="A0A7T0BX80"/>
<reference evidence="14 15" key="1">
    <citation type="submission" date="2020-02" db="EMBL/GenBank/DDBJ databases">
        <title>Genomic and physiological characterization of two novel Nitrospinaceae genera.</title>
        <authorList>
            <person name="Mueller A.J."/>
            <person name="Jung M.-Y."/>
            <person name="Strachan C.R."/>
            <person name="Herbold C.W."/>
            <person name="Kirkegaard R.H."/>
            <person name="Daims H."/>
        </authorList>
    </citation>
    <scope>NUCLEOTIDE SEQUENCE [LARGE SCALE GENOMIC DNA]</scope>
    <source>
        <strain evidence="14">EB</strain>
    </source>
</reference>
<dbReference type="EMBL" id="CP048685">
    <property type="protein sequence ID" value="QPJ62526.1"/>
    <property type="molecule type" value="Genomic_DNA"/>
</dbReference>
<keyword evidence="14" id="KW-0966">Cell projection</keyword>
<dbReference type="PIRSF" id="PIRSF004862">
    <property type="entry name" value="FliF"/>
    <property type="match status" value="1"/>
</dbReference>
<dbReference type="PANTHER" id="PTHR30046">
    <property type="entry name" value="FLAGELLAR M-RING PROTEIN"/>
    <property type="match status" value="1"/>
</dbReference>
<evidence type="ECO:0000256" key="3">
    <source>
        <dbReference type="ARBA" id="ARBA00007971"/>
    </source>
</evidence>
<accession>A0A7T0BX80</accession>
<dbReference type="KEGG" id="nli:G3M70_11860"/>
<keyword evidence="5 11" id="KW-0812">Transmembrane</keyword>
<proteinExistence type="inferred from homology"/>
<evidence type="ECO:0000256" key="11">
    <source>
        <dbReference type="SAM" id="Phobius"/>
    </source>
</evidence>
<dbReference type="NCBIfam" id="TIGR00206">
    <property type="entry name" value="fliF"/>
    <property type="match status" value="1"/>
</dbReference>
<evidence type="ECO:0000256" key="7">
    <source>
        <dbReference type="ARBA" id="ARBA00023136"/>
    </source>
</evidence>
<comment type="function">
    <text evidence="9">The M ring may be actively involved in energy transduction.</text>
</comment>
<feature type="domain" description="Flagellar M-ring C-terminal" evidence="13">
    <location>
        <begin position="253"/>
        <end position="413"/>
    </location>
</feature>
<dbReference type="InterPro" id="IPR006182">
    <property type="entry name" value="FliF_N_dom"/>
</dbReference>
<dbReference type="PRINTS" id="PR01009">
    <property type="entry name" value="FLGMRINGFLIF"/>
</dbReference>
<feature type="compositionally biased region" description="Polar residues" evidence="10">
    <location>
        <begin position="288"/>
        <end position="298"/>
    </location>
</feature>
<evidence type="ECO:0000256" key="1">
    <source>
        <dbReference type="ARBA" id="ARBA00004117"/>
    </source>
</evidence>
<dbReference type="GO" id="GO:0005886">
    <property type="term" value="C:plasma membrane"/>
    <property type="evidence" value="ECO:0007669"/>
    <property type="project" value="UniProtKB-SubCell"/>
</dbReference>
<dbReference type="GO" id="GO:0009431">
    <property type="term" value="C:bacterial-type flagellum basal body, MS ring"/>
    <property type="evidence" value="ECO:0007669"/>
    <property type="project" value="InterPro"/>
</dbReference>
<comment type="similarity">
    <text evidence="3 9">Belongs to the FliF family.</text>
</comment>
<evidence type="ECO:0000313" key="14">
    <source>
        <dbReference type="EMBL" id="QPJ62526.1"/>
    </source>
</evidence>
<dbReference type="InterPro" id="IPR013556">
    <property type="entry name" value="Flag_M-ring_C"/>
</dbReference>
<dbReference type="Gene3D" id="3.30.300.30">
    <property type="match status" value="1"/>
</dbReference>
<gene>
    <name evidence="14" type="primary">fliF</name>
    <name evidence="14" type="ORF">G3M70_11860</name>
</gene>
<evidence type="ECO:0000259" key="13">
    <source>
        <dbReference type="Pfam" id="PF08345"/>
    </source>
</evidence>
<name>A0A7T0BX80_9BACT</name>
<evidence type="ECO:0000259" key="12">
    <source>
        <dbReference type="Pfam" id="PF01514"/>
    </source>
</evidence>
<keyword evidence="8 9" id="KW-0975">Bacterial flagellum</keyword>
<evidence type="ECO:0000256" key="5">
    <source>
        <dbReference type="ARBA" id="ARBA00022692"/>
    </source>
</evidence>
<keyword evidence="7 11" id="KW-0472">Membrane</keyword>
<organism evidence="14 15">
    <name type="scientific">Candidatus Nitronauta litoralis</name>
    <dbReference type="NCBI Taxonomy" id="2705533"/>
    <lineage>
        <taxon>Bacteria</taxon>
        <taxon>Pseudomonadati</taxon>
        <taxon>Nitrospinota/Tectimicrobiota group</taxon>
        <taxon>Nitrospinota</taxon>
        <taxon>Nitrospinia</taxon>
        <taxon>Nitrospinales</taxon>
        <taxon>Nitrospinaceae</taxon>
        <taxon>Candidatus Nitronauta</taxon>
    </lineage>
</organism>
<keyword evidence="14" id="KW-0969">Cilium</keyword>
<evidence type="ECO:0000256" key="10">
    <source>
        <dbReference type="SAM" id="MobiDB-lite"/>
    </source>
</evidence>
<dbReference type="InterPro" id="IPR045851">
    <property type="entry name" value="AMP-bd_C_sf"/>
</dbReference>
<feature type="transmembrane region" description="Helical" evidence="11">
    <location>
        <begin position="24"/>
        <end position="44"/>
    </location>
</feature>
<dbReference type="InterPro" id="IPR043427">
    <property type="entry name" value="YscJ/FliF"/>
</dbReference>
<evidence type="ECO:0000256" key="8">
    <source>
        <dbReference type="ARBA" id="ARBA00023143"/>
    </source>
</evidence>
<dbReference type="InterPro" id="IPR000067">
    <property type="entry name" value="FlgMring_FliF"/>
</dbReference>
<evidence type="ECO:0000256" key="9">
    <source>
        <dbReference type="PIRNR" id="PIRNR004862"/>
    </source>
</evidence>
<keyword evidence="4" id="KW-1003">Cell membrane</keyword>
<dbReference type="Pfam" id="PF01514">
    <property type="entry name" value="YscJ_FliF"/>
    <property type="match status" value="1"/>
</dbReference>
<keyword evidence="6 11" id="KW-1133">Transmembrane helix</keyword>